<dbReference type="Gramene" id="ESR43526">
    <property type="protein sequence ID" value="ESR43526"/>
    <property type="gene ID" value="CICLE_v10013223mg"/>
</dbReference>
<dbReference type="AlphaFoldDB" id="V4T1W6"/>
<organism evidence="1 2">
    <name type="scientific">Citrus clementina</name>
    <name type="common">Clementine</name>
    <name type="synonym">Citrus deliciosa x Citrus sinensis</name>
    <dbReference type="NCBI Taxonomy" id="85681"/>
    <lineage>
        <taxon>Eukaryota</taxon>
        <taxon>Viridiplantae</taxon>
        <taxon>Streptophyta</taxon>
        <taxon>Embryophyta</taxon>
        <taxon>Tracheophyta</taxon>
        <taxon>Spermatophyta</taxon>
        <taxon>Magnoliopsida</taxon>
        <taxon>eudicotyledons</taxon>
        <taxon>Gunneridae</taxon>
        <taxon>Pentapetalae</taxon>
        <taxon>rosids</taxon>
        <taxon>malvids</taxon>
        <taxon>Sapindales</taxon>
        <taxon>Rutaceae</taxon>
        <taxon>Aurantioideae</taxon>
        <taxon>Citrus</taxon>
    </lineage>
</organism>
<proteinExistence type="predicted"/>
<evidence type="ECO:0000313" key="2">
    <source>
        <dbReference type="Proteomes" id="UP000030687"/>
    </source>
</evidence>
<protein>
    <submittedName>
        <fullName evidence="1">Uncharacterized protein</fullName>
    </submittedName>
</protein>
<accession>V4T1W6</accession>
<reference evidence="1 2" key="1">
    <citation type="submission" date="2013-10" db="EMBL/GenBank/DDBJ databases">
        <authorList>
            <consortium name="International Citrus Genome Consortium"/>
            <person name="Jenkins J."/>
            <person name="Schmutz J."/>
            <person name="Prochnik S."/>
            <person name="Rokhsar D."/>
            <person name="Gmitter F."/>
            <person name="Ollitrault P."/>
            <person name="Machado M."/>
            <person name="Talon M."/>
            <person name="Wincker P."/>
            <person name="Jaillon O."/>
            <person name="Morgante M."/>
        </authorList>
    </citation>
    <scope>NUCLEOTIDE SEQUENCE</scope>
    <source>
        <strain evidence="2">cv. Clemenules</strain>
    </source>
</reference>
<name>V4T1W6_CITCL</name>
<gene>
    <name evidence="1" type="ORF">CICLE_v10013223mg</name>
</gene>
<evidence type="ECO:0000313" key="1">
    <source>
        <dbReference type="EMBL" id="ESR43526.1"/>
    </source>
</evidence>
<dbReference type="KEGG" id="cic:CICLE_v10013223mg"/>
<dbReference type="InParanoid" id="V4T1W6"/>
<dbReference type="EMBL" id="KI536861">
    <property type="protein sequence ID" value="ESR43526.1"/>
    <property type="molecule type" value="Genomic_DNA"/>
</dbReference>
<dbReference type="Proteomes" id="UP000030687">
    <property type="component" value="Unassembled WGS sequence"/>
</dbReference>
<keyword evidence="2" id="KW-1185">Reference proteome</keyword>
<sequence length="86" mass="9880">MLYHVQVKFQQLESYKLSENVHIDKIMDHLFSSSSLTTSGPSTVRILNRSILDENPSNGLCGPLVEVELTFRLLLPIWAWSKFTMQ</sequence>